<dbReference type="Pfam" id="PF00563">
    <property type="entry name" value="EAL"/>
    <property type="match status" value="1"/>
</dbReference>
<protein>
    <submittedName>
        <fullName evidence="4">Diguanylate cyclase (GGDEF)-like protein</fullName>
    </submittedName>
</protein>
<dbReference type="InterPro" id="IPR035965">
    <property type="entry name" value="PAS-like_dom_sf"/>
</dbReference>
<feature type="region of interest" description="Disordered" evidence="1">
    <location>
        <begin position="313"/>
        <end position="355"/>
    </location>
</feature>
<dbReference type="Pfam" id="PF00990">
    <property type="entry name" value="GGDEF"/>
    <property type="match status" value="1"/>
</dbReference>
<dbReference type="NCBIfam" id="TIGR00254">
    <property type="entry name" value="GGDEF"/>
    <property type="match status" value="1"/>
</dbReference>
<keyword evidence="5" id="KW-1185">Reference proteome</keyword>
<feature type="compositionally biased region" description="Low complexity" evidence="1">
    <location>
        <begin position="238"/>
        <end position="253"/>
    </location>
</feature>
<feature type="domain" description="GGDEF" evidence="3">
    <location>
        <begin position="1606"/>
        <end position="1742"/>
    </location>
</feature>
<organism evidence="4 5">
    <name type="scientific">Kineosporia succinea</name>
    <dbReference type="NCBI Taxonomy" id="84632"/>
    <lineage>
        <taxon>Bacteria</taxon>
        <taxon>Bacillati</taxon>
        <taxon>Actinomycetota</taxon>
        <taxon>Actinomycetes</taxon>
        <taxon>Kineosporiales</taxon>
        <taxon>Kineosporiaceae</taxon>
        <taxon>Kineosporia</taxon>
    </lineage>
</organism>
<dbReference type="Proteomes" id="UP001235712">
    <property type="component" value="Unassembled WGS sequence"/>
</dbReference>
<feature type="compositionally biased region" description="Low complexity" evidence="1">
    <location>
        <begin position="108"/>
        <end position="118"/>
    </location>
</feature>
<feature type="compositionally biased region" description="Polar residues" evidence="1">
    <location>
        <begin position="705"/>
        <end position="729"/>
    </location>
</feature>
<feature type="region of interest" description="Disordered" evidence="1">
    <location>
        <begin position="234"/>
        <end position="253"/>
    </location>
</feature>
<dbReference type="SMART" id="SM00052">
    <property type="entry name" value="EAL"/>
    <property type="match status" value="1"/>
</dbReference>
<dbReference type="SUPFAM" id="SSF55073">
    <property type="entry name" value="Nucleotide cyclase"/>
    <property type="match status" value="1"/>
</dbReference>
<dbReference type="InterPro" id="IPR013655">
    <property type="entry name" value="PAS_fold_3"/>
</dbReference>
<dbReference type="PROSITE" id="PS50887">
    <property type="entry name" value="GGDEF"/>
    <property type="match status" value="1"/>
</dbReference>
<dbReference type="PANTHER" id="PTHR44757">
    <property type="entry name" value="DIGUANYLATE CYCLASE DGCP"/>
    <property type="match status" value="1"/>
</dbReference>
<dbReference type="Pfam" id="PF08447">
    <property type="entry name" value="PAS_3"/>
    <property type="match status" value="1"/>
</dbReference>
<proteinExistence type="predicted"/>
<feature type="region of interest" description="Disordered" evidence="1">
    <location>
        <begin position="1230"/>
        <end position="1319"/>
    </location>
</feature>
<evidence type="ECO:0000313" key="4">
    <source>
        <dbReference type="EMBL" id="MDP9826802.1"/>
    </source>
</evidence>
<feature type="compositionally biased region" description="Low complexity" evidence="1">
    <location>
        <begin position="663"/>
        <end position="688"/>
    </location>
</feature>
<feature type="region of interest" description="Disordered" evidence="1">
    <location>
        <begin position="1121"/>
        <end position="1197"/>
    </location>
</feature>
<dbReference type="SMART" id="SM00267">
    <property type="entry name" value="GGDEF"/>
    <property type="match status" value="1"/>
</dbReference>
<evidence type="ECO:0000256" key="1">
    <source>
        <dbReference type="SAM" id="MobiDB-lite"/>
    </source>
</evidence>
<feature type="compositionally biased region" description="Gly residues" evidence="1">
    <location>
        <begin position="1"/>
        <end position="11"/>
    </location>
</feature>
<comment type="caution">
    <text evidence="4">The sequence shown here is derived from an EMBL/GenBank/DDBJ whole genome shotgun (WGS) entry which is preliminary data.</text>
</comment>
<feature type="compositionally biased region" description="Low complexity" evidence="1">
    <location>
        <begin position="1248"/>
        <end position="1259"/>
    </location>
</feature>
<dbReference type="PROSITE" id="PS50883">
    <property type="entry name" value="EAL"/>
    <property type="match status" value="1"/>
</dbReference>
<evidence type="ECO:0000259" key="3">
    <source>
        <dbReference type="PROSITE" id="PS50887"/>
    </source>
</evidence>
<feature type="compositionally biased region" description="Polar residues" evidence="1">
    <location>
        <begin position="158"/>
        <end position="174"/>
    </location>
</feature>
<accession>A0ABT9P2S6</accession>
<dbReference type="InterPro" id="IPR052155">
    <property type="entry name" value="Biofilm_reg_signaling"/>
</dbReference>
<dbReference type="SMART" id="SM00065">
    <property type="entry name" value="GAF"/>
    <property type="match status" value="1"/>
</dbReference>
<feature type="compositionally biased region" description="Acidic residues" evidence="1">
    <location>
        <begin position="1128"/>
        <end position="1141"/>
    </location>
</feature>
<dbReference type="SUPFAM" id="SSF141868">
    <property type="entry name" value="EAL domain-like"/>
    <property type="match status" value="1"/>
</dbReference>
<feature type="compositionally biased region" description="Acidic residues" evidence="1">
    <location>
        <begin position="1015"/>
        <end position="1032"/>
    </location>
</feature>
<dbReference type="InterPro" id="IPR029016">
    <property type="entry name" value="GAF-like_dom_sf"/>
</dbReference>
<feature type="region of interest" description="Disordered" evidence="1">
    <location>
        <begin position="702"/>
        <end position="732"/>
    </location>
</feature>
<dbReference type="InterPro" id="IPR001633">
    <property type="entry name" value="EAL_dom"/>
</dbReference>
<dbReference type="CDD" id="cd01949">
    <property type="entry name" value="GGDEF"/>
    <property type="match status" value="1"/>
</dbReference>
<dbReference type="CDD" id="cd01948">
    <property type="entry name" value="EAL"/>
    <property type="match status" value="1"/>
</dbReference>
<dbReference type="InterPro" id="IPR000014">
    <property type="entry name" value="PAS"/>
</dbReference>
<feature type="region of interest" description="Disordered" evidence="1">
    <location>
        <begin position="441"/>
        <end position="462"/>
    </location>
</feature>
<feature type="region of interest" description="Disordered" evidence="1">
    <location>
        <begin position="950"/>
        <end position="1042"/>
    </location>
</feature>
<name>A0ABT9P2S6_9ACTN</name>
<feature type="domain" description="EAL" evidence="2">
    <location>
        <begin position="1751"/>
        <end position="2020"/>
    </location>
</feature>
<dbReference type="InterPro" id="IPR003018">
    <property type="entry name" value="GAF"/>
</dbReference>
<evidence type="ECO:0000259" key="2">
    <source>
        <dbReference type="PROSITE" id="PS50883"/>
    </source>
</evidence>
<dbReference type="Gene3D" id="3.20.20.450">
    <property type="entry name" value="EAL domain"/>
    <property type="match status" value="1"/>
</dbReference>
<feature type="region of interest" description="Disordered" evidence="1">
    <location>
        <begin position="660"/>
        <end position="690"/>
    </location>
</feature>
<sequence length="2020" mass="210134">MTLLHGGGAKGTGRRRGTKQRTPDADPGPVLRSLLPRDAEPDDEPGPARPVDPRAELAGDPGLAARAGGFADPAERRDSAERRAGDGYAIPSASSGAADLPGRSTDSAGSGAPVAPGAGEPGPGDLTWAEMVSGRPSAQGSSRPAPRLEMGRKYRQQWGRTGQGELTTASTDLSGESAGRSADFVAGADNIPDSGAMVPAVSEAPGGTAGRVTNEAAGRSVSAPAGQDLNGFAGGLLDGLAGEPSPSPTSAAAEPIATPDLAVGYAESYLDAETAVAGESPTHDEMAHALGVAPESGSGTEAVVVAEVGPEPEMGADEARGAGSGDEVPGDLEPDDEGGSTARQGASEKPLTRPLATGDLSMAEAVRWAGPASTDDAEDEDFFDGFSTADDFAESSGFPHDLRGGTVPDGGVPGDVTADDVTDDVTTGDLAMGDLAVRAADGVPGDEASGGEFADGETGRGLVSEASSSGRVVVELPVVDELPVVEDAVTLDAALHRIADAGPTPSEVLAELVRDAGLLMDAPTRIASVVDDRLVWTAAYGDDSVELGAEVLLENTACGAAWGTALIQHVASPDLDPEGEYAGPGPELTTECCGSVAAVLAVPLLRAAPAAAGRHASVTREVLAVLAFTADRPGWFTDEDIEATADLAEVAGERIATIEEESSGAARSAAGHGISHPAPEAASAPVSVTETPGADLVADAEPVTDTESAGTESAGTESAGTESAGTESVTGIDWFTAAESTEPWAERSPEDESHQTVASVQTVAAPESDRATTITVAGRVPGMPRRREAGSAGARPMVPDVIGARFDRWFTPHVPAVPYDPENPAASAVFGALAAADPMIPAGPSSPLNRPSDGTDTTPDPFGLFTPPQREYQAEFGSGPVTGRIAGQMDDATRSTAFDRFFGPASEVSEASGTAPVSPEAQAAPAPVYLDQNTSAHEGFDWSAGVSLDEALSPDEEDNEPIATIRPTGQQHATGAYSGMAAEGGATPTGNRASGRRSTWADEETVAGPFVGEGFPEDENSAGVDQDADETSGPERREPAELTAPVETVATETHLAAASGPMGPMGERRARRERARAARLAEEAAQAAVEGQFQTQAETQAEARDGVQLETQVEAQVGAQAETQVEAQVEEEQPEAEEQPTEFETRQPEPAATRTVDVTTPASSSVPAPPAEGQAEEAVLDLDSGTRAETRSETWSGPIAMDIEEEADNQEVVPASGAPTTMHARLAEMRETPRVTQRANGSRALGHTAASSSPSTGTARPDSGLGLLTPPSGSDLPGRTQGGVTTASTIDQHRMPGPRARRERPQTGQTGSLPTGGLPTSMPSADSMGLWQWDALSNTVTWSSPVTRLLGLPTDTPLDLATIRSVLAGADRGRFDVAVQAIQSGRGVAGALRLRTRDGQAKHAYAWSEVRRDDAGQLLGAWGGVVDITAFERDADSLRSGLAGLRAAQELAGLATWEWRPETRELIWSDEMYRLVGVSGETFEPDLARWQAFVHPDDLARARRVDVDLDPSNAEDECVETFRLIGTGGEIRHVQSWATPGRSPDGTITAVYGATIDVTKQVRDRIELERIAATDPVTGLGNRSAYERRLQLLLRASGPTPGTPENAVSVLLLDLDRFKVVNDSLGHETGDRLLIEVARRLVAVVPDGSLIARMSGDEFVVLAPSGWTQAQTVGLGQSLLEALRAPYVLPGSGEVLICPGSLGISSNLGRPGSTANDLLREADAALHTVKQAGRDGYAVFDEALREEVRERRRTEQRLRMALAGDGLTLEYQPIIDLSTNRIIGAEALVRLQDPEGGEHLLAPGQFLDIAEKTGLVVDIDTWVINEVIAQLRSWAENADDLRAADARIGDQSGRGTVTPPWLAINLSARSTEHPGLALHLIDAVRRGDFGPEKLKVELTERAFANADPAVDSALRQLIQAGIGVGIDDFGSGNSGLASLQSYSFDFMKIDRQFVAPVGEDSRADAVVTAIVDLAHAHGMRVIAEGVESGRQARRLREIGCDFAQGYHFGRPGEASRIIRG</sequence>
<dbReference type="EMBL" id="JAUSQZ010000001">
    <property type="protein sequence ID" value="MDP9826802.1"/>
    <property type="molecule type" value="Genomic_DNA"/>
</dbReference>
<dbReference type="RefSeq" id="WP_307242002.1">
    <property type="nucleotide sequence ID" value="NZ_JAUSQZ010000001.1"/>
</dbReference>
<dbReference type="SUPFAM" id="SSF55785">
    <property type="entry name" value="PYP-like sensor domain (PAS domain)"/>
    <property type="match status" value="2"/>
</dbReference>
<feature type="compositionally biased region" description="Basic and acidic residues" evidence="1">
    <location>
        <begin position="73"/>
        <end position="85"/>
    </location>
</feature>
<reference evidence="4 5" key="1">
    <citation type="submission" date="2023-07" db="EMBL/GenBank/DDBJ databases">
        <title>Sequencing the genomes of 1000 actinobacteria strains.</title>
        <authorList>
            <person name="Klenk H.-P."/>
        </authorList>
    </citation>
    <scope>NUCLEOTIDE SEQUENCE [LARGE SCALE GENOMIC DNA]</scope>
    <source>
        <strain evidence="4 5">DSM 44388</strain>
    </source>
</reference>
<dbReference type="InterPro" id="IPR000160">
    <property type="entry name" value="GGDEF_dom"/>
</dbReference>
<feature type="region of interest" description="Disordered" evidence="1">
    <location>
        <begin position="1"/>
        <end position="212"/>
    </location>
</feature>
<dbReference type="Gene3D" id="3.30.450.40">
    <property type="match status" value="1"/>
</dbReference>
<dbReference type="PANTHER" id="PTHR44757:SF2">
    <property type="entry name" value="BIOFILM ARCHITECTURE MAINTENANCE PROTEIN MBAA"/>
    <property type="match status" value="1"/>
</dbReference>
<evidence type="ECO:0000313" key="5">
    <source>
        <dbReference type="Proteomes" id="UP001235712"/>
    </source>
</evidence>
<dbReference type="InterPro" id="IPR035919">
    <property type="entry name" value="EAL_sf"/>
</dbReference>
<feature type="compositionally biased region" description="Acidic residues" evidence="1">
    <location>
        <begin position="328"/>
        <end position="338"/>
    </location>
</feature>
<dbReference type="InterPro" id="IPR029787">
    <property type="entry name" value="Nucleotide_cyclase"/>
</dbReference>
<feature type="compositionally biased region" description="Low complexity" evidence="1">
    <location>
        <begin position="1158"/>
        <end position="1173"/>
    </location>
</feature>
<dbReference type="InterPro" id="IPR043128">
    <property type="entry name" value="Rev_trsase/Diguanyl_cyclase"/>
</dbReference>
<dbReference type="CDD" id="cd00130">
    <property type="entry name" value="PAS"/>
    <property type="match status" value="1"/>
</dbReference>
<dbReference type="Gene3D" id="3.30.450.20">
    <property type="entry name" value="PAS domain"/>
    <property type="match status" value="2"/>
</dbReference>
<gene>
    <name evidence="4" type="ORF">J2S57_002551</name>
</gene>
<dbReference type="Gene3D" id="3.30.70.270">
    <property type="match status" value="1"/>
</dbReference>